<dbReference type="PROSITE" id="PS01012">
    <property type="entry name" value="FOLYLPOLYGLU_SYNT_2"/>
    <property type="match status" value="1"/>
</dbReference>
<evidence type="ECO:0000256" key="5">
    <source>
        <dbReference type="ARBA" id="ARBA00022723"/>
    </source>
</evidence>
<comment type="cofactor">
    <cofactor evidence="1">
        <name>Mg(2+)</name>
        <dbReference type="ChEBI" id="CHEBI:18420"/>
    </cofactor>
</comment>
<dbReference type="EMBL" id="FQXU01000007">
    <property type="protein sequence ID" value="SHI18244.1"/>
    <property type="molecule type" value="Genomic_DNA"/>
</dbReference>
<dbReference type="FunFam" id="3.40.1190.10:FF:000011">
    <property type="entry name" value="Folylpolyglutamate synthase/dihydrofolate synthase"/>
    <property type="match status" value="1"/>
</dbReference>
<dbReference type="NCBIfam" id="TIGR01499">
    <property type="entry name" value="folC"/>
    <property type="match status" value="1"/>
</dbReference>
<dbReference type="PANTHER" id="PTHR11136:SF0">
    <property type="entry name" value="DIHYDROFOLATE SYNTHETASE-RELATED"/>
    <property type="match status" value="1"/>
</dbReference>
<keyword evidence="5" id="KW-0479">Metal-binding</keyword>
<dbReference type="GO" id="GO:0004326">
    <property type="term" value="F:tetrahydrofolylpolyglutamate synthase activity"/>
    <property type="evidence" value="ECO:0007669"/>
    <property type="project" value="UniProtKB-EC"/>
</dbReference>
<evidence type="ECO:0000313" key="14">
    <source>
        <dbReference type="EMBL" id="SHI18244.1"/>
    </source>
</evidence>
<reference evidence="14 15" key="1">
    <citation type="submission" date="2016-11" db="EMBL/GenBank/DDBJ databases">
        <authorList>
            <person name="Jaros S."/>
            <person name="Januszkiewicz K."/>
            <person name="Wedrychowicz H."/>
        </authorList>
    </citation>
    <scope>NUCLEOTIDE SEQUENCE [LARGE SCALE GENOMIC DNA]</scope>
    <source>
        <strain evidence="14 15">DSM 6191</strain>
    </source>
</reference>
<dbReference type="GO" id="GO:0008841">
    <property type="term" value="F:dihydrofolate synthase activity"/>
    <property type="evidence" value="ECO:0007669"/>
    <property type="project" value="TreeGrafter"/>
</dbReference>
<dbReference type="InterPro" id="IPR018109">
    <property type="entry name" value="Folylpolyglutamate_synth_CS"/>
</dbReference>
<dbReference type="PANTHER" id="PTHR11136">
    <property type="entry name" value="FOLYLPOLYGLUTAMATE SYNTHASE-RELATED"/>
    <property type="match status" value="1"/>
</dbReference>
<dbReference type="InterPro" id="IPR036565">
    <property type="entry name" value="Mur-like_cat_sf"/>
</dbReference>
<evidence type="ECO:0000259" key="13">
    <source>
        <dbReference type="Pfam" id="PF08245"/>
    </source>
</evidence>
<keyword evidence="7 11" id="KW-0067">ATP-binding</keyword>
<dbReference type="RefSeq" id="WP_073019881.1">
    <property type="nucleotide sequence ID" value="NZ_FQXU01000007.1"/>
</dbReference>
<evidence type="ECO:0000256" key="8">
    <source>
        <dbReference type="ARBA" id="ARBA00022842"/>
    </source>
</evidence>
<sequence length="434" mass="49682">MDYKECMKYIHDLGKFGMNFGMERTERILELLGNPHRQLKLIHVAGTNGKGSTTSMIASVLIEAGYKVGMYTSPFLEEFEERIQINRENISKEDLVKVVMEVKEIIPKVIEEGFHAPTEFEIITCVMFKYFSDKKIDFGVIEVGLGGRLDSTNVINPLVSVITSISYDHMNILGNDIRDIAKEKAGIIKEKTPLVLYPQVNLVTEVIEEIAKTKNSNIIYTQKEQVKVLDFVHGEHESYQIFERVEGSKKRIYELPLLGEHQIFNCNTAITTIEVLRDNFNINISDEHILRGIKKVKWIGRMEILKRNPFVIIDGAHNIDGIKALKQNIHKYFEYEKMILILGILADKQVDEMIEEICLEATEVVAVTPHSDRAELALDLKDKIDGFGIKTIALENYEEAYKYVHNKLGKKDILVVSGSLYMIGDMRKIIRKEQ</sequence>
<organism evidence="14 15">
    <name type="scientific">Clostridium intestinale DSM 6191</name>
    <dbReference type="NCBI Taxonomy" id="1121320"/>
    <lineage>
        <taxon>Bacteria</taxon>
        <taxon>Bacillati</taxon>
        <taxon>Bacillota</taxon>
        <taxon>Clostridia</taxon>
        <taxon>Eubacteriales</taxon>
        <taxon>Clostridiaceae</taxon>
        <taxon>Clostridium</taxon>
    </lineage>
</organism>
<dbReference type="AlphaFoldDB" id="A0A1M5Z278"/>
<evidence type="ECO:0000313" key="15">
    <source>
        <dbReference type="Proteomes" id="UP000184241"/>
    </source>
</evidence>
<evidence type="ECO:0000256" key="9">
    <source>
        <dbReference type="ARBA" id="ARBA00030592"/>
    </source>
</evidence>
<dbReference type="PIRSF" id="PIRSF001563">
    <property type="entry name" value="Folylpolyglu_synth"/>
    <property type="match status" value="1"/>
</dbReference>
<dbReference type="PROSITE" id="PS01011">
    <property type="entry name" value="FOLYLPOLYGLU_SYNT_1"/>
    <property type="match status" value="1"/>
</dbReference>
<evidence type="ECO:0000256" key="10">
    <source>
        <dbReference type="ARBA" id="ARBA00047493"/>
    </source>
</evidence>
<dbReference type="GO" id="GO:0005737">
    <property type="term" value="C:cytoplasm"/>
    <property type="evidence" value="ECO:0007669"/>
    <property type="project" value="TreeGrafter"/>
</dbReference>
<dbReference type="Pfam" id="PF02875">
    <property type="entry name" value="Mur_ligase_C"/>
    <property type="match status" value="1"/>
</dbReference>
<comment type="catalytic activity">
    <reaction evidence="10">
        <text>(6S)-5,6,7,8-tetrahydrofolyl-(gamma-L-Glu)(n) + L-glutamate + ATP = (6S)-5,6,7,8-tetrahydrofolyl-(gamma-L-Glu)(n+1) + ADP + phosphate + H(+)</text>
        <dbReference type="Rhea" id="RHEA:10580"/>
        <dbReference type="Rhea" id="RHEA-COMP:14738"/>
        <dbReference type="Rhea" id="RHEA-COMP:14740"/>
        <dbReference type="ChEBI" id="CHEBI:15378"/>
        <dbReference type="ChEBI" id="CHEBI:29985"/>
        <dbReference type="ChEBI" id="CHEBI:30616"/>
        <dbReference type="ChEBI" id="CHEBI:43474"/>
        <dbReference type="ChEBI" id="CHEBI:141005"/>
        <dbReference type="ChEBI" id="CHEBI:456216"/>
        <dbReference type="EC" id="6.3.2.17"/>
    </reaction>
</comment>
<dbReference type="GO" id="GO:0046872">
    <property type="term" value="F:metal ion binding"/>
    <property type="evidence" value="ECO:0007669"/>
    <property type="project" value="UniProtKB-KW"/>
</dbReference>
<evidence type="ECO:0000256" key="7">
    <source>
        <dbReference type="ARBA" id="ARBA00022840"/>
    </source>
</evidence>
<dbReference type="InterPro" id="IPR036615">
    <property type="entry name" value="Mur_ligase_C_dom_sf"/>
</dbReference>
<evidence type="ECO:0000256" key="11">
    <source>
        <dbReference type="PIRNR" id="PIRNR001563"/>
    </source>
</evidence>
<evidence type="ECO:0000256" key="1">
    <source>
        <dbReference type="ARBA" id="ARBA00001946"/>
    </source>
</evidence>
<feature type="domain" description="Mur ligase C-terminal" evidence="12">
    <location>
        <begin position="300"/>
        <end position="419"/>
    </location>
</feature>
<evidence type="ECO:0000256" key="6">
    <source>
        <dbReference type="ARBA" id="ARBA00022741"/>
    </source>
</evidence>
<evidence type="ECO:0000256" key="3">
    <source>
        <dbReference type="ARBA" id="ARBA00013025"/>
    </source>
</evidence>
<dbReference type="InterPro" id="IPR004101">
    <property type="entry name" value="Mur_ligase_C"/>
</dbReference>
<dbReference type="InterPro" id="IPR001645">
    <property type="entry name" value="Folylpolyglutamate_synth"/>
</dbReference>
<proteinExistence type="inferred from homology"/>
<dbReference type="Proteomes" id="UP000184241">
    <property type="component" value="Unassembled WGS sequence"/>
</dbReference>
<evidence type="ECO:0000259" key="12">
    <source>
        <dbReference type="Pfam" id="PF02875"/>
    </source>
</evidence>
<dbReference type="EC" id="6.3.2.17" evidence="3"/>
<evidence type="ECO:0000256" key="2">
    <source>
        <dbReference type="ARBA" id="ARBA00008276"/>
    </source>
</evidence>
<dbReference type="Pfam" id="PF08245">
    <property type="entry name" value="Mur_ligase_M"/>
    <property type="match status" value="1"/>
</dbReference>
<dbReference type="SUPFAM" id="SSF53623">
    <property type="entry name" value="MurD-like peptide ligases, catalytic domain"/>
    <property type="match status" value="1"/>
</dbReference>
<dbReference type="Gene3D" id="3.90.190.20">
    <property type="entry name" value="Mur ligase, C-terminal domain"/>
    <property type="match status" value="1"/>
</dbReference>
<accession>A0A1M5Z278</accession>
<evidence type="ECO:0000256" key="4">
    <source>
        <dbReference type="ARBA" id="ARBA00022598"/>
    </source>
</evidence>
<dbReference type="InterPro" id="IPR013221">
    <property type="entry name" value="Mur_ligase_cen"/>
</dbReference>
<dbReference type="Gene3D" id="3.40.1190.10">
    <property type="entry name" value="Mur-like, catalytic domain"/>
    <property type="match status" value="1"/>
</dbReference>
<keyword evidence="8" id="KW-0460">Magnesium</keyword>
<name>A0A1M5Z278_9CLOT</name>
<dbReference type="GO" id="GO:0005524">
    <property type="term" value="F:ATP binding"/>
    <property type="evidence" value="ECO:0007669"/>
    <property type="project" value="UniProtKB-KW"/>
</dbReference>
<comment type="similarity">
    <text evidence="2 11">Belongs to the folylpolyglutamate synthase family.</text>
</comment>
<keyword evidence="4 11" id="KW-0436">Ligase</keyword>
<gene>
    <name evidence="14" type="ORF">SAMN02745941_02475</name>
</gene>
<feature type="domain" description="Mur ligase central" evidence="13">
    <location>
        <begin position="44"/>
        <end position="271"/>
    </location>
</feature>
<protein>
    <recommendedName>
        <fullName evidence="3">tetrahydrofolate synthase</fullName>
        <ecNumber evidence="3">6.3.2.17</ecNumber>
    </recommendedName>
    <alternativeName>
        <fullName evidence="9">Tetrahydrofolylpolyglutamate synthase</fullName>
    </alternativeName>
</protein>
<keyword evidence="6 11" id="KW-0547">Nucleotide-binding</keyword>
<dbReference type="SUPFAM" id="SSF53244">
    <property type="entry name" value="MurD-like peptide ligases, peptide-binding domain"/>
    <property type="match status" value="1"/>
</dbReference>